<dbReference type="InterPro" id="IPR019613">
    <property type="entry name" value="DUF4198"/>
</dbReference>
<evidence type="ECO:0008006" key="4">
    <source>
        <dbReference type="Google" id="ProtNLM"/>
    </source>
</evidence>
<dbReference type="RefSeq" id="WP_057657084.1">
    <property type="nucleotide sequence ID" value="NZ_LDJL01000002.1"/>
</dbReference>
<reference evidence="2 3" key="1">
    <citation type="submission" date="2015-05" db="EMBL/GenBank/DDBJ databases">
        <title>Genome sequencing and analysis of members of genus Stenotrophomonas.</title>
        <authorList>
            <person name="Patil P.P."/>
            <person name="Midha S."/>
            <person name="Patil P.B."/>
        </authorList>
    </citation>
    <scope>NUCLEOTIDE SEQUENCE [LARGE SCALE GENOMIC DNA]</scope>
    <source>
        <strain evidence="2 3">DSM 21858</strain>
    </source>
</reference>
<feature type="signal peptide" evidence="1">
    <location>
        <begin position="1"/>
        <end position="28"/>
    </location>
</feature>
<dbReference type="EMBL" id="LDJL01000002">
    <property type="protein sequence ID" value="KRG71689.1"/>
    <property type="molecule type" value="Genomic_DNA"/>
</dbReference>
<comment type="caution">
    <text evidence="2">The sequence shown here is derived from an EMBL/GenBank/DDBJ whole genome shotgun (WGS) entry which is preliminary data.</text>
</comment>
<organism evidence="2 3">
    <name type="scientific">Pseudoxanthomonas dokdonensis</name>
    <dbReference type="NCBI Taxonomy" id="344882"/>
    <lineage>
        <taxon>Bacteria</taxon>
        <taxon>Pseudomonadati</taxon>
        <taxon>Pseudomonadota</taxon>
        <taxon>Gammaproteobacteria</taxon>
        <taxon>Lysobacterales</taxon>
        <taxon>Lysobacteraceae</taxon>
        <taxon>Pseudoxanthomonas</taxon>
    </lineage>
</organism>
<evidence type="ECO:0000313" key="2">
    <source>
        <dbReference type="EMBL" id="KRG71689.1"/>
    </source>
</evidence>
<keyword evidence="1" id="KW-0732">Signal</keyword>
<evidence type="ECO:0000313" key="3">
    <source>
        <dbReference type="Proteomes" id="UP000052052"/>
    </source>
</evidence>
<dbReference type="Pfam" id="PF10670">
    <property type="entry name" value="DUF4198"/>
    <property type="match status" value="1"/>
</dbReference>
<keyword evidence="3" id="KW-1185">Reference proteome</keyword>
<feature type="chain" id="PRO_5006394343" description="DUF4198 domain-containing protein" evidence="1">
    <location>
        <begin position="29"/>
        <end position="274"/>
    </location>
</feature>
<dbReference type="OrthoDB" id="581894at2"/>
<evidence type="ECO:0000256" key="1">
    <source>
        <dbReference type="SAM" id="SignalP"/>
    </source>
</evidence>
<dbReference type="STRING" id="344882.ABB29_02830"/>
<name>A0A0R0CNX6_9GAMM</name>
<proteinExistence type="predicted"/>
<sequence>MSSHVLFRHAAGLVCCLGLLLSAGAAQAHEFWLVPHDPLVEVDSKVVFELRIGVTWPGVQSTRRPGQVEWFRAIDAQGTRDVAGRDESLAVGNLKTRVAGATVVAMRTHPSHIELSGHEFTEYLAEEGLNNVIEMRRQRGLSDTPGREDYSRCAKSIVFVDGSSQGFDAVSGLPLELVPRSDPLAYAPGQPFKVNAMFNGEPLPNALVKAQLKSDPVVELQATSDAAGNVSFDLPQAGLWLFNVVHMEPSNGYDSDWESLWASLTFEIPAPGKR</sequence>
<gene>
    <name evidence="2" type="ORF">ABB29_02830</name>
</gene>
<dbReference type="Proteomes" id="UP000052052">
    <property type="component" value="Unassembled WGS sequence"/>
</dbReference>
<protein>
    <recommendedName>
        <fullName evidence="4">DUF4198 domain-containing protein</fullName>
    </recommendedName>
</protein>
<accession>A0A0R0CNX6</accession>
<dbReference type="PATRIC" id="fig|344882.3.peg.1775"/>
<dbReference type="AlphaFoldDB" id="A0A0R0CNX6"/>